<evidence type="ECO:0000259" key="13">
    <source>
        <dbReference type="Pfam" id="PF00593"/>
    </source>
</evidence>
<dbReference type="PROSITE" id="PS52016">
    <property type="entry name" value="TONB_DEPENDENT_REC_3"/>
    <property type="match status" value="1"/>
</dbReference>
<evidence type="ECO:0000256" key="6">
    <source>
        <dbReference type="ARBA" id="ARBA00023077"/>
    </source>
</evidence>
<comment type="subcellular location">
    <subcellularLocation>
        <location evidence="1 10">Cell outer membrane</location>
        <topology evidence="1 10">Multi-pass membrane protein</topology>
    </subcellularLocation>
</comment>
<dbReference type="GO" id="GO:0009279">
    <property type="term" value="C:cell outer membrane"/>
    <property type="evidence" value="ECO:0007669"/>
    <property type="project" value="UniProtKB-SubCell"/>
</dbReference>
<evidence type="ECO:0000256" key="3">
    <source>
        <dbReference type="ARBA" id="ARBA00022452"/>
    </source>
</evidence>
<dbReference type="GO" id="GO:0044718">
    <property type="term" value="P:siderophore transmembrane transport"/>
    <property type="evidence" value="ECO:0007669"/>
    <property type="project" value="TreeGrafter"/>
</dbReference>
<evidence type="ECO:0000256" key="5">
    <source>
        <dbReference type="ARBA" id="ARBA00022729"/>
    </source>
</evidence>
<feature type="domain" description="TonB-dependent receptor-like beta-barrel" evidence="13">
    <location>
        <begin position="263"/>
        <end position="742"/>
    </location>
</feature>
<keyword evidence="7 10" id="KW-0472">Membrane</keyword>
<comment type="similarity">
    <text evidence="10 11">Belongs to the TonB-dependent receptor family.</text>
</comment>
<keyword evidence="8 15" id="KW-0675">Receptor</keyword>
<evidence type="ECO:0000256" key="4">
    <source>
        <dbReference type="ARBA" id="ARBA00022692"/>
    </source>
</evidence>
<dbReference type="Proteomes" id="UP000484164">
    <property type="component" value="Unassembled WGS sequence"/>
</dbReference>
<keyword evidence="2 10" id="KW-0813">Transport</keyword>
<dbReference type="PANTHER" id="PTHR30069:SF29">
    <property type="entry name" value="HEMOGLOBIN AND HEMOGLOBIN-HAPTOGLOBIN-BINDING PROTEIN 1-RELATED"/>
    <property type="match status" value="1"/>
</dbReference>
<dbReference type="RefSeq" id="WP_151693647.1">
    <property type="nucleotide sequence ID" value="NZ_BMGX01000001.1"/>
</dbReference>
<gene>
    <name evidence="15" type="ORF">F8C82_11065</name>
</gene>
<keyword evidence="9 10" id="KW-0998">Cell outer membrane</keyword>
<evidence type="ECO:0000256" key="12">
    <source>
        <dbReference type="SAM" id="SignalP"/>
    </source>
</evidence>
<dbReference type="EMBL" id="WBVQ01000002">
    <property type="protein sequence ID" value="KAB2816219.1"/>
    <property type="molecule type" value="Genomic_DNA"/>
</dbReference>
<evidence type="ECO:0000256" key="2">
    <source>
        <dbReference type="ARBA" id="ARBA00022448"/>
    </source>
</evidence>
<dbReference type="InterPro" id="IPR039426">
    <property type="entry name" value="TonB-dep_rcpt-like"/>
</dbReference>
<protein>
    <submittedName>
        <fullName evidence="15">TonB-dependent receptor</fullName>
    </submittedName>
</protein>
<dbReference type="Pfam" id="PF07715">
    <property type="entry name" value="Plug"/>
    <property type="match status" value="1"/>
</dbReference>
<dbReference type="PANTHER" id="PTHR30069">
    <property type="entry name" value="TONB-DEPENDENT OUTER MEMBRANE RECEPTOR"/>
    <property type="match status" value="1"/>
</dbReference>
<evidence type="ECO:0000313" key="15">
    <source>
        <dbReference type="EMBL" id="KAB2816219.1"/>
    </source>
</evidence>
<evidence type="ECO:0000313" key="16">
    <source>
        <dbReference type="Proteomes" id="UP000484164"/>
    </source>
</evidence>
<feature type="domain" description="TonB-dependent receptor plug" evidence="14">
    <location>
        <begin position="115"/>
        <end position="220"/>
    </location>
</feature>
<dbReference type="InterPro" id="IPR036942">
    <property type="entry name" value="Beta-barrel_TonB_sf"/>
</dbReference>
<dbReference type="AlphaFoldDB" id="A0A6L3ZGZ2"/>
<evidence type="ECO:0000256" key="1">
    <source>
        <dbReference type="ARBA" id="ARBA00004571"/>
    </source>
</evidence>
<keyword evidence="5 12" id="KW-0732">Signal</keyword>
<keyword evidence="16" id="KW-1185">Reference proteome</keyword>
<evidence type="ECO:0000256" key="11">
    <source>
        <dbReference type="RuleBase" id="RU003357"/>
    </source>
</evidence>
<dbReference type="InterPro" id="IPR037066">
    <property type="entry name" value="Plug_dom_sf"/>
</dbReference>
<dbReference type="Gene3D" id="2.170.130.10">
    <property type="entry name" value="TonB-dependent receptor, plug domain"/>
    <property type="match status" value="1"/>
</dbReference>
<keyword evidence="6 11" id="KW-0798">TonB box</keyword>
<dbReference type="InterPro" id="IPR000531">
    <property type="entry name" value="Beta-barrel_TonB"/>
</dbReference>
<accession>A0A6L3ZGZ2</accession>
<dbReference type="Gene3D" id="2.40.170.20">
    <property type="entry name" value="TonB-dependent receptor, beta-barrel domain"/>
    <property type="match status" value="1"/>
</dbReference>
<evidence type="ECO:0000256" key="8">
    <source>
        <dbReference type="ARBA" id="ARBA00023170"/>
    </source>
</evidence>
<feature type="signal peptide" evidence="12">
    <location>
        <begin position="1"/>
        <end position="18"/>
    </location>
</feature>
<evidence type="ECO:0000256" key="7">
    <source>
        <dbReference type="ARBA" id="ARBA00023136"/>
    </source>
</evidence>
<keyword evidence="4 10" id="KW-0812">Transmembrane</keyword>
<dbReference type="InterPro" id="IPR012910">
    <property type="entry name" value="Plug_dom"/>
</dbReference>
<dbReference type="GO" id="GO:0015344">
    <property type="term" value="F:siderophore uptake transmembrane transporter activity"/>
    <property type="evidence" value="ECO:0007669"/>
    <property type="project" value="TreeGrafter"/>
</dbReference>
<organism evidence="15 16">
    <name type="scientific">Phaeocystidibacter marisrubri</name>
    <dbReference type="NCBI Taxonomy" id="1577780"/>
    <lineage>
        <taxon>Bacteria</taxon>
        <taxon>Pseudomonadati</taxon>
        <taxon>Bacteroidota</taxon>
        <taxon>Flavobacteriia</taxon>
        <taxon>Flavobacteriales</taxon>
        <taxon>Phaeocystidibacteraceae</taxon>
        <taxon>Phaeocystidibacter</taxon>
    </lineage>
</organism>
<sequence>MRKLLLFLVLFTSVASFAQITVMGTVRDESGPVPSVFIFQDGVQLGMTNNIGQFRVAIDPTRELVFHGLGYEELRVGVEYFTEDNRKQPLDVVMRKSTQVLSDVVITAGRFEQKTEESPISIDVLKPYLIKERAQTELEQTVQQASGVNVTDGQINIRSGSGWSYGAGTRVLMLLDEMPLISPDAGQAQWSLIPTEAVSQIEVVKGAASSLYGTSAMNGIMNVRTLEPTYTDHTDIQLYQGFYDQPRRAENKWWDGIRGWTGTQFSHTFSRGANKQYGWVIAGQAEHDAGYQFDVPDHRARFLTKFKYANPEAPEWDYEVMATGLWSETGDALLWNGFNEAYIPLDSLATRTTGFDFFIDPKVTYHGGLGTHVLRGRFMGINNNARTETTSYENYSQMGFAEYLWQVQLGDILLISGASGQLGASNSEVFDGVHQLGNGAAYVQAEYNMNWWKATAGVRYEALTLDDKSWSRPVMRFGLNGGSQSTRFRASYGEGFRFPTMAEMFTRTNVGALQVFPNYNLEPESGSSVEFGLRQLFKFGGFQGYADVAVFQMNYQNMMEFSFGRWGSGGATVFENYGFRSINIGDTKVEGVELSTFVEWAFSESSSLKWMGGFTWMNPSPDDPDYVYATYPGLLPGQPDTEMSYQSTSSNPESNVLKYRYQVLFKSDLQWDWYRWSAGTSVRYNDFMQNIDQIFVDPLFSQFIPGVEEARTHQSNGDWQVDVRLKYMASSDVSITLVVNNLLNREYYPRPALVGAPRSYVMQLRYNI</sequence>
<evidence type="ECO:0000259" key="14">
    <source>
        <dbReference type="Pfam" id="PF07715"/>
    </source>
</evidence>
<comment type="caution">
    <text evidence="15">The sequence shown here is derived from an EMBL/GenBank/DDBJ whole genome shotgun (WGS) entry which is preliminary data.</text>
</comment>
<dbReference type="SUPFAM" id="SSF56935">
    <property type="entry name" value="Porins"/>
    <property type="match status" value="1"/>
</dbReference>
<dbReference type="OrthoDB" id="9764669at2"/>
<reference evidence="15 16" key="1">
    <citation type="submission" date="2019-10" db="EMBL/GenBank/DDBJ databases">
        <title>Genome sequence of Phaeocystidibacter marisrubri JCM30614 (type strain).</title>
        <authorList>
            <person name="Bowman J.P."/>
        </authorList>
    </citation>
    <scope>NUCLEOTIDE SEQUENCE [LARGE SCALE GENOMIC DNA]</scope>
    <source>
        <strain evidence="15 16">JCM 30614</strain>
    </source>
</reference>
<evidence type="ECO:0000256" key="9">
    <source>
        <dbReference type="ARBA" id="ARBA00023237"/>
    </source>
</evidence>
<name>A0A6L3ZGZ2_9FLAO</name>
<dbReference type="Pfam" id="PF00593">
    <property type="entry name" value="TonB_dep_Rec_b-barrel"/>
    <property type="match status" value="1"/>
</dbReference>
<keyword evidence="3 10" id="KW-1134">Transmembrane beta strand</keyword>
<proteinExistence type="inferred from homology"/>
<feature type="chain" id="PRO_5027066304" evidence="12">
    <location>
        <begin position="19"/>
        <end position="768"/>
    </location>
</feature>
<evidence type="ECO:0000256" key="10">
    <source>
        <dbReference type="PROSITE-ProRule" id="PRU01360"/>
    </source>
</evidence>